<feature type="compositionally biased region" description="Low complexity" evidence="1">
    <location>
        <begin position="278"/>
        <end position="291"/>
    </location>
</feature>
<feature type="compositionally biased region" description="Low complexity" evidence="1">
    <location>
        <begin position="238"/>
        <end position="248"/>
    </location>
</feature>
<evidence type="ECO:0000313" key="4">
    <source>
        <dbReference type="EMBL" id="MFC3528709.1"/>
    </source>
</evidence>
<feature type="chain" id="PRO_5045376878" evidence="2">
    <location>
        <begin position="20"/>
        <end position="416"/>
    </location>
</feature>
<feature type="domain" description="SPOR" evidence="3">
    <location>
        <begin position="339"/>
        <end position="416"/>
    </location>
</feature>
<comment type="caution">
    <text evidence="4">The sequence shown here is derived from an EMBL/GenBank/DDBJ whole genome shotgun (WGS) entry which is preliminary data.</text>
</comment>
<keyword evidence="5" id="KW-1185">Reference proteome</keyword>
<reference evidence="5" key="1">
    <citation type="journal article" date="2019" name="Int. J. Syst. Evol. Microbiol.">
        <title>The Global Catalogue of Microorganisms (GCM) 10K type strain sequencing project: providing services to taxonomists for standard genome sequencing and annotation.</title>
        <authorList>
            <consortium name="The Broad Institute Genomics Platform"/>
            <consortium name="The Broad Institute Genome Sequencing Center for Infectious Disease"/>
            <person name="Wu L."/>
            <person name="Ma J."/>
        </authorList>
    </citation>
    <scope>NUCLEOTIDE SEQUENCE [LARGE SCALE GENOMIC DNA]</scope>
    <source>
        <strain evidence="5">KCTC 42899</strain>
    </source>
</reference>
<organism evidence="4 5">
    <name type="scientific">Paracoccus mangrovi</name>
    <dbReference type="NCBI Taxonomy" id="1715645"/>
    <lineage>
        <taxon>Bacteria</taxon>
        <taxon>Pseudomonadati</taxon>
        <taxon>Pseudomonadota</taxon>
        <taxon>Alphaproteobacteria</taxon>
        <taxon>Rhodobacterales</taxon>
        <taxon>Paracoccaceae</taxon>
        <taxon>Paracoccus</taxon>
    </lineage>
</organism>
<name>A0ABV7R3E1_9RHOB</name>
<evidence type="ECO:0000256" key="2">
    <source>
        <dbReference type="SAM" id="SignalP"/>
    </source>
</evidence>
<feature type="signal peptide" evidence="2">
    <location>
        <begin position="1"/>
        <end position="19"/>
    </location>
</feature>
<feature type="compositionally biased region" description="Low complexity" evidence="1">
    <location>
        <begin position="320"/>
        <end position="337"/>
    </location>
</feature>
<dbReference type="RefSeq" id="WP_377744491.1">
    <property type="nucleotide sequence ID" value="NZ_JBHRXJ010000007.1"/>
</dbReference>
<evidence type="ECO:0000259" key="3">
    <source>
        <dbReference type="PROSITE" id="PS51724"/>
    </source>
</evidence>
<accession>A0ABV7R3E1</accession>
<feature type="region of interest" description="Disordered" evidence="1">
    <location>
        <begin position="210"/>
        <end position="310"/>
    </location>
</feature>
<evidence type="ECO:0000256" key="1">
    <source>
        <dbReference type="SAM" id="MobiDB-lite"/>
    </source>
</evidence>
<proteinExistence type="predicted"/>
<gene>
    <name evidence="4" type="ORF">ACFOMH_11025</name>
</gene>
<feature type="region of interest" description="Disordered" evidence="1">
    <location>
        <begin position="320"/>
        <end position="339"/>
    </location>
</feature>
<dbReference type="SUPFAM" id="SSF110997">
    <property type="entry name" value="Sporulation related repeat"/>
    <property type="match status" value="1"/>
</dbReference>
<dbReference type="InterPro" id="IPR036680">
    <property type="entry name" value="SPOR-like_sf"/>
</dbReference>
<dbReference type="PROSITE" id="PS51724">
    <property type="entry name" value="SPOR"/>
    <property type="match status" value="1"/>
</dbReference>
<sequence length="416" mass="43559">MRLMRWVIFLVLGPGLALASDLRPAEDPPADLVARQYIDSSGCVFLRDEAGGWLPRLSRDGSPICGYPPTLSARGLDGKPRLRALDPNAGRSRAELLEQALSETVLTNLRPGELANDPTPMETLPDFGPEPTSTAPVDALKAALAAAPTVRNNMGEALQPNRRLCQLLGYDDKAGASALGSDPSQGYCSTLPESDLSRLSFVRPLGEVRKADAKSAVARDASETAEKVAAPAKTGTEAKPPVASVPVPKKADTVAAADRSRPTSAKAQQAKSPDKSTAKSTAKATKQPAKPVVNTPKAAHPGPATPQTPKAVNAAKTLAAPKAPAATASKPTAPASPGLIPPGARYVQFGTYADMTNADRAAQVVARMGYPVMRGQGKVGGRNVQFILAGPFSDRETIVRALDSIRRAGFRDAYPR</sequence>
<dbReference type="Proteomes" id="UP001595721">
    <property type="component" value="Unassembled WGS sequence"/>
</dbReference>
<dbReference type="Gene3D" id="3.30.70.1070">
    <property type="entry name" value="Sporulation related repeat"/>
    <property type="match status" value="1"/>
</dbReference>
<dbReference type="Pfam" id="PF05036">
    <property type="entry name" value="SPOR"/>
    <property type="match status" value="1"/>
</dbReference>
<evidence type="ECO:0000313" key="5">
    <source>
        <dbReference type="Proteomes" id="UP001595721"/>
    </source>
</evidence>
<dbReference type="EMBL" id="JBHRXJ010000007">
    <property type="protein sequence ID" value="MFC3528709.1"/>
    <property type="molecule type" value="Genomic_DNA"/>
</dbReference>
<dbReference type="InterPro" id="IPR007730">
    <property type="entry name" value="SPOR-like_dom"/>
</dbReference>
<keyword evidence="2" id="KW-0732">Signal</keyword>
<protein>
    <submittedName>
        <fullName evidence="4">SPOR domain-containing protein</fullName>
    </submittedName>
</protein>